<reference evidence="1" key="1">
    <citation type="journal article" date="2020" name="Stud. Mycol.">
        <title>101 Dothideomycetes genomes: a test case for predicting lifestyles and emergence of pathogens.</title>
        <authorList>
            <person name="Haridas S."/>
            <person name="Albert R."/>
            <person name="Binder M."/>
            <person name="Bloem J."/>
            <person name="Labutti K."/>
            <person name="Salamov A."/>
            <person name="Andreopoulos B."/>
            <person name="Baker S."/>
            <person name="Barry K."/>
            <person name="Bills G."/>
            <person name="Bluhm B."/>
            <person name="Cannon C."/>
            <person name="Castanera R."/>
            <person name="Culley D."/>
            <person name="Daum C."/>
            <person name="Ezra D."/>
            <person name="Gonzalez J."/>
            <person name="Henrissat B."/>
            <person name="Kuo A."/>
            <person name="Liang C."/>
            <person name="Lipzen A."/>
            <person name="Lutzoni F."/>
            <person name="Magnuson J."/>
            <person name="Mondo S."/>
            <person name="Nolan M."/>
            <person name="Ohm R."/>
            <person name="Pangilinan J."/>
            <person name="Park H.-J."/>
            <person name="Ramirez L."/>
            <person name="Alfaro M."/>
            <person name="Sun H."/>
            <person name="Tritt A."/>
            <person name="Yoshinaga Y."/>
            <person name="Zwiers L.-H."/>
            <person name="Turgeon B."/>
            <person name="Goodwin S."/>
            <person name="Spatafora J."/>
            <person name="Crous P."/>
            <person name="Grigoriev I."/>
        </authorList>
    </citation>
    <scope>NUCLEOTIDE SEQUENCE</scope>
    <source>
        <strain evidence="1">CBS 121410</strain>
    </source>
</reference>
<evidence type="ECO:0000313" key="1">
    <source>
        <dbReference type="EMBL" id="KAF2090723.1"/>
    </source>
</evidence>
<dbReference type="AlphaFoldDB" id="A0A9P4HZF9"/>
<sequence length="363" mass="40548">MFTAKPSCCAALRVFARRNFATSASLQRTSHLPTFAECSNPELTKILDEVRMRTLLPKYLDKSQSHLVQSPEAQRLINDPAYARIGTEDVRLLPNSIEDRPGARSSFLHALNLAETREDWDNMEKLLEGYNNARYHTRMHQVKKAFVVLGCSKGYHDIVLRCLQRVEATGLSLRDDELLLQALLGFRAMAAEADWDAAVLEKALSYVEQTIELMEMEGHCGGKSVHEGDPRTAPFAMGVPLELAVRRASVPEGWENEGGRIKVYADRLTAVIERYGPMPSLKGDISMYGQKIFPSTRLKRTIPVYNGLKLAQEFLGSDMPRDGVATSAIAQLKTEIDKAEEEYVPKNPLAGQSQTSIFTSDMQ</sequence>
<dbReference type="EMBL" id="ML978712">
    <property type="protein sequence ID" value="KAF2090723.1"/>
    <property type="molecule type" value="Genomic_DNA"/>
</dbReference>
<name>A0A9P4HZF9_9PEZI</name>
<protein>
    <submittedName>
        <fullName evidence="1">Uncharacterized protein</fullName>
    </submittedName>
</protein>
<accession>A0A9P4HZF9</accession>
<comment type="caution">
    <text evidence="1">The sequence shown here is derived from an EMBL/GenBank/DDBJ whole genome shotgun (WGS) entry which is preliminary data.</text>
</comment>
<dbReference type="Proteomes" id="UP000799776">
    <property type="component" value="Unassembled WGS sequence"/>
</dbReference>
<gene>
    <name evidence="1" type="ORF">K490DRAFT_53685</name>
</gene>
<organism evidence="1 2">
    <name type="scientific">Saccharata proteae CBS 121410</name>
    <dbReference type="NCBI Taxonomy" id="1314787"/>
    <lineage>
        <taxon>Eukaryota</taxon>
        <taxon>Fungi</taxon>
        <taxon>Dikarya</taxon>
        <taxon>Ascomycota</taxon>
        <taxon>Pezizomycotina</taxon>
        <taxon>Dothideomycetes</taxon>
        <taxon>Dothideomycetes incertae sedis</taxon>
        <taxon>Botryosphaeriales</taxon>
        <taxon>Saccharataceae</taxon>
        <taxon>Saccharata</taxon>
    </lineage>
</organism>
<dbReference type="OrthoDB" id="5405126at2759"/>
<evidence type="ECO:0000313" key="2">
    <source>
        <dbReference type="Proteomes" id="UP000799776"/>
    </source>
</evidence>
<proteinExistence type="predicted"/>
<keyword evidence="2" id="KW-1185">Reference proteome</keyword>